<feature type="non-terminal residue" evidence="1">
    <location>
        <position position="1"/>
    </location>
</feature>
<dbReference type="AlphaFoldDB" id="X1SN45"/>
<gene>
    <name evidence="1" type="ORF">S12H4_18994</name>
</gene>
<reference evidence="1" key="1">
    <citation type="journal article" date="2014" name="Front. Microbiol.">
        <title>High frequency of phylogenetically diverse reductive dehalogenase-homologous genes in deep subseafloor sedimentary metagenomes.</title>
        <authorList>
            <person name="Kawai M."/>
            <person name="Futagami T."/>
            <person name="Toyoda A."/>
            <person name="Takaki Y."/>
            <person name="Nishi S."/>
            <person name="Hori S."/>
            <person name="Arai W."/>
            <person name="Tsubouchi T."/>
            <person name="Morono Y."/>
            <person name="Uchiyama I."/>
            <person name="Ito T."/>
            <person name="Fujiyama A."/>
            <person name="Inagaki F."/>
            <person name="Takami H."/>
        </authorList>
    </citation>
    <scope>NUCLEOTIDE SEQUENCE</scope>
    <source>
        <strain evidence="1">Expedition CK06-06</strain>
    </source>
</reference>
<protein>
    <recommendedName>
        <fullName evidence="2">BPP domain-containing protein</fullName>
    </recommendedName>
</protein>
<dbReference type="EMBL" id="BARW01009447">
    <property type="protein sequence ID" value="GAI80561.1"/>
    <property type="molecule type" value="Genomic_DNA"/>
</dbReference>
<comment type="caution">
    <text evidence="1">The sequence shown here is derived from an EMBL/GenBank/DDBJ whole genome shotgun (WGS) entry which is preliminary data.</text>
</comment>
<name>X1SN45_9ZZZZ</name>
<proteinExistence type="predicted"/>
<evidence type="ECO:0008006" key="2">
    <source>
        <dbReference type="Google" id="ProtNLM"/>
    </source>
</evidence>
<accession>X1SN45</accession>
<organism evidence="1">
    <name type="scientific">marine sediment metagenome</name>
    <dbReference type="NCBI Taxonomy" id="412755"/>
    <lineage>
        <taxon>unclassified sequences</taxon>
        <taxon>metagenomes</taxon>
        <taxon>ecological metagenomes</taxon>
    </lineage>
</organism>
<evidence type="ECO:0000313" key="1">
    <source>
        <dbReference type="EMBL" id="GAI80561.1"/>
    </source>
</evidence>
<dbReference type="SUPFAM" id="SSF63825">
    <property type="entry name" value="YWTD domain"/>
    <property type="match status" value="1"/>
</dbReference>
<sequence length="133" mass="14053">PSSVGNIDGLAIYGTEMWVLSGNDKNIYRYPLGTVFPGPGDINAAQEVTLDDANKGAAGLAIDSSYLYVADYSTSAKETRFYRYLYPAGTPVAISKVLLDGGGSALQSPAGAMFDGTSCGSWIVARTRYMSMT</sequence>